<dbReference type="InterPro" id="IPR018171">
    <property type="entry name" value="Pept_tRNA_hydro_CS"/>
</dbReference>
<evidence type="ECO:0000313" key="9">
    <source>
        <dbReference type="Proteomes" id="UP001162131"/>
    </source>
</evidence>
<keyword evidence="9" id="KW-1185">Reference proteome</keyword>
<keyword evidence="3 6" id="KW-0378">Hydrolase</keyword>
<dbReference type="PROSITE" id="PS01195">
    <property type="entry name" value="PEPT_TRNA_HYDROL_1"/>
    <property type="match status" value="1"/>
</dbReference>
<comment type="caution">
    <text evidence="8">The sequence shown here is derived from an EMBL/GenBank/DDBJ whole genome shotgun (WGS) entry which is preliminary data.</text>
</comment>
<dbReference type="CDD" id="cd00462">
    <property type="entry name" value="PTH"/>
    <property type="match status" value="1"/>
</dbReference>
<evidence type="ECO:0000256" key="4">
    <source>
        <dbReference type="ARBA" id="ARBA00022884"/>
    </source>
</evidence>
<dbReference type="InterPro" id="IPR001328">
    <property type="entry name" value="Pept_tRNA_hydro"/>
</dbReference>
<dbReference type="EC" id="3.1.1.29" evidence="1 6"/>
<dbReference type="GO" id="GO:0000049">
    <property type="term" value="F:tRNA binding"/>
    <property type="evidence" value="ECO:0007669"/>
    <property type="project" value="UniProtKB-KW"/>
</dbReference>
<dbReference type="NCBIfam" id="TIGR00447">
    <property type="entry name" value="pth"/>
    <property type="match status" value="1"/>
</dbReference>
<dbReference type="AlphaFoldDB" id="A0AAU9KBK7"/>
<dbReference type="SUPFAM" id="SSF53178">
    <property type="entry name" value="Peptidyl-tRNA hydrolase-like"/>
    <property type="match status" value="1"/>
</dbReference>
<dbReference type="PANTHER" id="PTHR17224:SF1">
    <property type="entry name" value="PEPTIDYL-TRNA HYDROLASE"/>
    <property type="match status" value="1"/>
</dbReference>
<protein>
    <recommendedName>
        <fullName evidence="1 6">Peptidyl-tRNA hydrolase</fullName>
        <ecNumber evidence="1 6">3.1.1.29</ecNumber>
    </recommendedName>
</protein>
<keyword evidence="2" id="KW-0820">tRNA-binding</keyword>
<evidence type="ECO:0000256" key="7">
    <source>
        <dbReference type="RuleBase" id="RU004320"/>
    </source>
</evidence>
<evidence type="ECO:0000313" key="8">
    <source>
        <dbReference type="EMBL" id="CAG9334860.1"/>
    </source>
</evidence>
<dbReference type="Proteomes" id="UP001162131">
    <property type="component" value="Unassembled WGS sequence"/>
</dbReference>
<evidence type="ECO:0000256" key="5">
    <source>
        <dbReference type="ARBA" id="ARBA00038063"/>
    </source>
</evidence>
<evidence type="ECO:0000256" key="2">
    <source>
        <dbReference type="ARBA" id="ARBA00022555"/>
    </source>
</evidence>
<dbReference type="PANTHER" id="PTHR17224">
    <property type="entry name" value="PEPTIDYL-TRNA HYDROLASE"/>
    <property type="match status" value="1"/>
</dbReference>
<dbReference type="EMBL" id="CAJZBQ010000060">
    <property type="protein sequence ID" value="CAG9334860.1"/>
    <property type="molecule type" value="Genomic_DNA"/>
</dbReference>
<dbReference type="GO" id="GO:0004045">
    <property type="term" value="F:peptidyl-tRNA hydrolase activity"/>
    <property type="evidence" value="ECO:0007669"/>
    <property type="project" value="UniProtKB-EC"/>
</dbReference>
<comment type="similarity">
    <text evidence="5 7">Belongs to the PTH family.</text>
</comment>
<evidence type="ECO:0000256" key="1">
    <source>
        <dbReference type="ARBA" id="ARBA00013260"/>
    </source>
</evidence>
<evidence type="ECO:0000256" key="3">
    <source>
        <dbReference type="ARBA" id="ARBA00022801"/>
    </source>
</evidence>
<sequence>MSYKYKLLIGLGNPPAYKLTKHNVGQQFLDSLGTRFEYDKKLEGYISNYNGILLFKPHSYMNICGGIIKKAIKSFNTQFEELIILHDDLDTPIGKAKIKNGGSANGHNGVISVISALQTNKFDRLKIGIGRPGDISEVSDYVLTQFKVEEKAQLKEAFKKSKELLGIK</sequence>
<proteinExistence type="inferred from homology"/>
<organism evidence="8 9">
    <name type="scientific">Blepharisma stoltei</name>
    <dbReference type="NCBI Taxonomy" id="1481888"/>
    <lineage>
        <taxon>Eukaryota</taxon>
        <taxon>Sar</taxon>
        <taxon>Alveolata</taxon>
        <taxon>Ciliophora</taxon>
        <taxon>Postciliodesmatophora</taxon>
        <taxon>Heterotrichea</taxon>
        <taxon>Heterotrichida</taxon>
        <taxon>Blepharismidae</taxon>
        <taxon>Blepharisma</taxon>
    </lineage>
</organism>
<dbReference type="InterPro" id="IPR036416">
    <property type="entry name" value="Pept_tRNA_hydro_sf"/>
</dbReference>
<dbReference type="Pfam" id="PF01195">
    <property type="entry name" value="Pept_tRNA_hydro"/>
    <property type="match status" value="1"/>
</dbReference>
<reference evidence="8" key="1">
    <citation type="submission" date="2021-09" db="EMBL/GenBank/DDBJ databases">
        <authorList>
            <consortium name="AG Swart"/>
            <person name="Singh M."/>
            <person name="Singh A."/>
            <person name="Seah K."/>
            <person name="Emmerich C."/>
        </authorList>
    </citation>
    <scope>NUCLEOTIDE SEQUENCE</scope>
    <source>
        <strain evidence="8">ATCC30299</strain>
    </source>
</reference>
<dbReference type="Gene3D" id="3.40.50.1470">
    <property type="entry name" value="Peptidyl-tRNA hydrolase"/>
    <property type="match status" value="1"/>
</dbReference>
<keyword evidence="4" id="KW-0694">RNA-binding</keyword>
<name>A0AAU9KBK7_9CILI</name>
<comment type="catalytic activity">
    <reaction evidence="6">
        <text>an N-acyl-L-alpha-aminoacyl-tRNA + H2O = an N-acyl-L-amino acid + a tRNA + H(+)</text>
        <dbReference type="Rhea" id="RHEA:54448"/>
        <dbReference type="Rhea" id="RHEA-COMP:10123"/>
        <dbReference type="Rhea" id="RHEA-COMP:13883"/>
        <dbReference type="ChEBI" id="CHEBI:15377"/>
        <dbReference type="ChEBI" id="CHEBI:15378"/>
        <dbReference type="ChEBI" id="CHEBI:59874"/>
        <dbReference type="ChEBI" id="CHEBI:78442"/>
        <dbReference type="ChEBI" id="CHEBI:138191"/>
        <dbReference type="EC" id="3.1.1.29"/>
    </reaction>
</comment>
<evidence type="ECO:0000256" key="6">
    <source>
        <dbReference type="RuleBase" id="RU000673"/>
    </source>
</evidence>
<accession>A0AAU9KBK7</accession>
<gene>
    <name evidence="8" type="ORF">BSTOLATCC_MIC62445</name>
</gene>